<comment type="similarity">
    <text evidence="1 5">Belongs to the universal ribosomal protein uL29 family.</text>
</comment>
<name>A0A0X3AQ42_9FLAO</name>
<protein>
    <recommendedName>
        <fullName evidence="4 5">Large ribosomal subunit protein uL29</fullName>
    </recommendedName>
</protein>
<dbReference type="InterPro" id="IPR036049">
    <property type="entry name" value="Ribosomal_uL29_sf"/>
</dbReference>
<gene>
    <name evidence="5" type="primary">rpmC</name>
    <name evidence="6" type="ORF">Ga0061079_105114</name>
</gene>
<evidence type="ECO:0000256" key="2">
    <source>
        <dbReference type="ARBA" id="ARBA00022980"/>
    </source>
</evidence>
<evidence type="ECO:0000313" key="6">
    <source>
        <dbReference type="EMBL" id="CVK16155.1"/>
    </source>
</evidence>
<dbReference type="SUPFAM" id="SSF46561">
    <property type="entry name" value="Ribosomal protein L29 (L29p)"/>
    <property type="match status" value="1"/>
</dbReference>
<dbReference type="GO" id="GO:0006412">
    <property type="term" value="P:translation"/>
    <property type="evidence" value="ECO:0007669"/>
    <property type="project" value="UniProtKB-UniRule"/>
</dbReference>
<proteinExistence type="inferred from homology"/>
<dbReference type="Proteomes" id="UP000182761">
    <property type="component" value="Unassembled WGS sequence"/>
</dbReference>
<dbReference type="RefSeq" id="WP_055425365.1">
    <property type="nucleotide sequence ID" value="NZ_FCOR01000005.1"/>
</dbReference>
<dbReference type="GO" id="GO:0003735">
    <property type="term" value="F:structural constituent of ribosome"/>
    <property type="evidence" value="ECO:0007669"/>
    <property type="project" value="InterPro"/>
</dbReference>
<reference evidence="6 7" key="1">
    <citation type="submission" date="2016-01" db="EMBL/GenBank/DDBJ databases">
        <authorList>
            <person name="McClelland M."/>
            <person name="Jain A."/>
            <person name="Saraogi P."/>
            <person name="Mendelson R."/>
            <person name="Westerman R."/>
            <person name="SanMiguel P."/>
            <person name="Csonka L."/>
        </authorList>
    </citation>
    <scope>NUCLEOTIDE SEQUENCE [LARGE SCALE GENOMIC DNA]</scope>
    <source>
        <strain evidence="6 7">R-53146</strain>
    </source>
</reference>
<dbReference type="EMBL" id="FCOR01000005">
    <property type="protein sequence ID" value="CVK16155.1"/>
    <property type="molecule type" value="Genomic_DNA"/>
</dbReference>
<evidence type="ECO:0000256" key="5">
    <source>
        <dbReference type="HAMAP-Rule" id="MF_00374"/>
    </source>
</evidence>
<dbReference type="NCBIfam" id="TIGR00012">
    <property type="entry name" value="L29"/>
    <property type="match status" value="1"/>
</dbReference>
<dbReference type="InterPro" id="IPR001854">
    <property type="entry name" value="Ribosomal_uL29"/>
</dbReference>
<organism evidence="6 7">
    <name type="scientific">Apibacter mensalis</name>
    <dbReference type="NCBI Taxonomy" id="1586267"/>
    <lineage>
        <taxon>Bacteria</taxon>
        <taxon>Pseudomonadati</taxon>
        <taxon>Bacteroidota</taxon>
        <taxon>Flavobacteriia</taxon>
        <taxon>Flavobacteriales</taxon>
        <taxon>Weeksellaceae</taxon>
        <taxon>Apibacter</taxon>
    </lineage>
</organism>
<keyword evidence="3 5" id="KW-0687">Ribonucleoprotein</keyword>
<sequence length="58" mass="6575">MKAVDIRNLSQEEVKAKLAETKAEYAKLRLSHKVSPIGNPIQLREMRKTIARLSTALK</sequence>
<dbReference type="Gene3D" id="1.10.287.310">
    <property type="match status" value="1"/>
</dbReference>
<dbReference type="HAMAP" id="MF_00374">
    <property type="entry name" value="Ribosomal_uL29"/>
    <property type="match status" value="1"/>
</dbReference>
<keyword evidence="2 5" id="KW-0689">Ribosomal protein</keyword>
<evidence type="ECO:0000256" key="3">
    <source>
        <dbReference type="ARBA" id="ARBA00023274"/>
    </source>
</evidence>
<dbReference type="AlphaFoldDB" id="A0A0X3AQ42"/>
<dbReference type="STRING" id="1586267.GCA_001418685_01000"/>
<evidence type="ECO:0000256" key="4">
    <source>
        <dbReference type="ARBA" id="ARBA00035204"/>
    </source>
</evidence>
<evidence type="ECO:0000256" key="1">
    <source>
        <dbReference type="ARBA" id="ARBA00009254"/>
    </source>
</evidence>
<evidence type="ECO:0000313" key="7">
    <source>
        <dbReference type="Proteomes" id="UP000182761"/>
    </source>
</evidence>
<dbReference type="Pfam" id="PF00831">
    <property type="entry name" value="Ribosomal_L29"/>
    <property type="match status" value="1"/>
</dbReference>
<dbReference type="GO" id="GO:1990904">
    <property type="term" value="C:ribonucleoprotein complex"/>
    <property type="evidence" value="ECO:0007669"/>
    <property type="project" value="UniProtKB-KW"/>
</dbReference>
<dbReference type="OrthoDB" id="5296761at2"/>
<dbReference type="GO" id="GO:0005840">
    <property type="term" value="C:ribosome"/>
    <property type="evidence" value="ECO:0007669"/>
    <property type="project" value="UniProtKB-KW"/>
</dbReference>
<keyword evidence="7" id="KW-1185">Reference proteome</keyword>
<accession>A0A0X3AQ42</accession>